<dbReference type="Proteomes" id="UP000279307">
    <property type="component" value="Chromosome 10"/>
</dbReference>
<dbReference type="Pfam" id="PF12309">
    <property type="entry name" value="KBP_C"/>
    <property type="match status" value="1"/>
</dbReference>
<organism evidence="1 2">
    <name type="scientific">Ooceraea biroi</name>
    <name type="common">Clonal raider ant</name>
    <name type="synonym">Cerapachys biroi</name>
    <dbReference type="NCBI Taxonomy" id="2015173"/>
    <lineage>
        <taxon>Eukaryota</taxon>
        <taxon>Metazoa</taxon>
        <taxon>Ecdysozoa</taxon>
        <taxon>Arthropoda</taxon>
        <taxon>Hexapoda</taxon>
        <taxon>Insecta</taxon>
        <taxon>Pterygota</taxon>
        <taxon>Neoptera</taxon>
        <taxon>Endopterygota</taxon>
        <taxon>Hymenoptera</taxon>
        <taxon>Apocrita</taxon>
        <taxon>Aculeata</taxon>
        <taxon>Formicoidea</taxon>
        <taxon>Formicidae</taxon>
        <taxon>Dorylinae</taxon>
        <taxon>Ooceraea</taxon>
    </lineage>
</organism>
<evidence type="ECO:0000313" key="1">
    <source>
        <dbReference type="EMBL" id="RLU17749.1"/>
    </source>
</evidence>
<evidence type="ECO:0000313" key="2">
    <source>
        <dbReference type="Proteomes" id="UP000279307"/>
    </source>
</evidence>
<name>A0A3L8DCY4_OOCBI</name>
<proteinExistence type="predicted"/>
<accession>A0A3L8DCY4</accession>
<protein>
    <submittedName>
        <fullName evidence="1">Uncharacterized protein</fullName>
    </submittedName>
</protein>
<dbReference type="AlphaFoldDB" id="A0A3L8DCY4"/>
<reference evidence="1 2" key="1">
    <citation type="journal article" date="2018" name="Genome Res.">
        <title>The genomic architecture and molecular evolution of ant odorant receptors.</title>
        <authorList>
            <person name="McKenzie S.K."/>
            <person name="Kronauer D.J.C."/>
        </authorList>
    </citation>
    <scope>NUCLEOTIDE SEQUENCE [LARGE SCALE GENOMIC DNA]</scope>
    <source>
        <strain evidence="1">Clonal line C1</strain>
    </source>
</reference>
<comment type="caution">
    <text evidence="1">The sequence shown here is derived from an EMBL/GenBank/DDBJ whole genome shotgun (WGS) entry which is preliminary data.</text>
</comment>
<dbReference type="InterPro" id="IPR022083">
    <property type="entry name" value="KBP"/>
</dbReference>
<gene>
    <name evidence="1" type="ORF">DMN91_009986</name>
</gene>
<sequence>MGILYNSYAKEKRLRSGRSHLKRCLELLNGKELNRRAILIVMRATVQLEYIFVKLKEPKQCCPFSHKAIGFYLEYTTQLNSFPMTFVTLSVSLDVEEPGSTDINSMMTLFSNILEHTITCELGAWDPFDVIPIHNFLMDRWTVVSTDVLNEGLMWAVPTTSFYIYFLDKYRFSDARNYLAATQYILDEYENEFNAAKEAKRLPEDEDISMKYCSLRTRLDYGWAKYGNMLLLHLKHKLFQKFRTKEADTSRSTSSIKSTKSAEPIFT</sequence>
<dbReference type="EMBL" id="QOIP01000010">
    <property type="protein sequence ID" value="RLU17749.1"/>
    <property type="molecule type" value="Genomic_DNA"/>
</dbReference>
<dbReference type="OrthoDB" id="7554758at2759"/>